<dbReference type="GO" id="GO:0016787">
    <property type="term" value="F:hydrolase activity"/>
    <property type="evidence" value="ECO:0007669"/>
    <property type="project" value="UniProtKB-KW"/>
</dbReference>
<evidence type="ECO:0000256" key="5">
    <source>
        <dbReference type="SAM" id="MobiDB-lite"/>
    </source>
</evidence>
<proteinExistence type="predicted"/>
<gene>
    <name evidence="7" type="ORF">RCC_11287</name>
</gene>
<evidence type="ECO:0000256" key="4">
    <source>
        <dbReference type="ARBA" id="ARBA00022840"/>
    </source>
</evidence>
<accession>A0A2D3VQJ2</accession>
<evidence type="ECO:0000256" key="3">
    <source>
        <dbReference type="ARBA" id="ARBA00022806"/>
    </source>
</evidence>
<dbReference type="PANTHER" id="PTHR43788:SF16">
    <property type="entry name" value="HELICASE WITH ZINC FINGER 2"/>
    <property type="match status" value="1"/>
</dbReference>
<keyword evidence="1" id="KW-0547">Nucleotide-binding</keyword>
<dbReference type="Proteomes" id="UP000225277">
    <property type="component" value="Unassembled WGS sequence"/>
</dbReference>
<keyword evidence="3" id="KW-0347">Helicase</keyword>
<dbReference type="SUPFAM" id="SSF52540">
    <property type="entry name" value="P-loop containing nucleoside triphosphate hydrolases"/>
    <property type="match status" value="1"/>
</dbReference>
<reference evidence="7 8" key="1">
    <citation type="submission" date="2016-03" db="EMBL/GenBank/DDBJ databases">
        <authorList>
            <person name="Ploux O."/>
        </authorList>
    </citation>
    <scope>NUCLEOTIDE SEQUENCE [LARGE SCALE GENOMIC DNA]</scope>
    <source>
        <strain evidence="7 8">URUG2</strain>
    </source>
</reference>
<dbReference type="PANTHER" id="PTHR43788">
    <property type="entry name" value="DNA2/NAM7 HELICASE FAMILY MEMBER"/>
    <property type="match status" value="1"/>
</dbReference>
<sequence length="1274" mass="143448">MTDAQLDDVKDIDAKLAKEDLAVEEITKATELFKLHIPRNDHYTRSVVENTRELPAQFFTGGQKFPTIKYEDGDVRNLKGLTLYMTISEMSTAPAIKIKASYMDSTISSSTLASASFIIPFTGTRALKEFKFSHHGELYGYVFEMSFNCNGAFKGSGVVALAAFSADFSAEDREVWKFLLKMTTSTYTSTPMTLKFYQPHTKAIRKKKPEDGLRRRQWSELTKDEQDKIMADNAAANQSYVPGIAQLDNTLRRTFEHLPNGPDTTHVPESFMRDPFYAFASASGGIKVQADEMPTPYQLMEKKFSGLPALMYPFLPVNVFRSIDEYRVKMGQAVEGEHRETKYQLEQLCSPMQKEVQTTTRVKTEMVPNPHQMRLFHMGDIPFATIKLSPFKVLNEDAKVPIRIPGGTKVKLTWHSRKSEHLQEANGVVVSFNFTLKDYDLAVLLTDRNTASLGSNATETAPPGGKDKSTGMSKQFVPGKDNYMPHPYDVTMTIKPNDTLYKQNMATINIMGSDAAKQWHPFLLNQQPIAELEENFNPSECPQAKRANVASWNAKVDAVYERIMNWKPDGQPDFKWNAEQLKVLSKVKGDTTKLLLISGPAATGKTTVQQVMAYYFLSIGLDVVFDAPANTNVVDFMERMTANFPSVEPVCAAPRSLDSSLNDQSRNDQVEALTPGDFADDVTFDHLASMRHDAANKHFASKRFNLQTRVFAEAKNHTATRLTHSFKYGEPEIETDVYHNLSSWGDLYEDRAQVTDEQKTGFESEEKDEEHDDSREPTEDSFSIPPYDECLLLSDRIMDPALPMLPEGWSCKVHKSTNEKVAIETLVYLHTDGRHSTMHPSTIVNKDETKDAYDELEAFIKRAAATPINDWIDKKTGLKDDEAIKNFHYVYKLCCKIKLAHTRFLCGTSASVCSKLVRTNCFSGKYGARPSLGVVILKEESAKDTEPNFWGSIVYNCWAKLVVWVVAFGDTKQLVPVVTGSSGMYTTSYANAQLKKSYFTRAIEEGMRHFELVEQSRMHSAIVRIPNKFVYGGKLRTAPCCNKPLAKSLPNCNRVVEKLRDMFTASGNEYALEINERTLRNHHFIVPGSVSMNQTTSSRVNMEQVMFTVNTIVPAMRKIFETDTHDACKIIVGYAEAVDRITEELIKIRTADNSITRNMQPKVQTIDSSQGTEANWICFIHTCTDAEKKSQLFFMADNNRVNVALTRAKDIQTSVGGPMMGKAFDDTDVSKVADKQHSPLLLLAIRQHGADKTSFLVTTQKRIPNDELPMHLRE</sequence>
<evidence type="ECO:0000259" key="6">
    <source>
        <dbReference type="Pfam" id="PF13087"/>
    </source>
</evidence>
<evidence type="ECO:0000256" key="2">
    <source>
        <dbReference type="ARBA" id="ARBA00022801"/>
    </source>
</evidence>
<dbReference type="InterPro" id="IPR050534">
    <property type="entry name" value="Coronavir_polyprotein_1ab"/>
</dbReference>
<dbReference type="GO" id="GO:0043139">
    <property type="term" value="F:5'-3' DNA helicase activity"/>
    <property type="evidence" value="ECO:0007669"/>
    <property type="project" value="TreeGrafter"/>
</dbReference>
<dbReference type="GO" id="GO:0005524">
    <property type="term" value="F:ATP binding"/>
    <property type="evidence" value="ECO:0007669"/>
    <property type="project" value="UniProtKB-KW"/>
</dbReference>
<dbReference type="STRING" id="112498.A0A2D3VQJ2"/>
<dbReference type="OrthoDB" id="6513042at2759"/>
<feature type="region of interest" description="Disordered" evidence="5">
    <location>
        <begin position="755"/>
        <end position="781"/>
    </location>
</feature>
<dbReference type="GeneID" id="35606313"/>
<feature type="domain" description="DNA2/NAM7 helicase-like C-terminal" evidence="6">
    <location>
        <begin position="994"/>
        <end position="1211"/>
    </location>
</feature>
<keyword evidence="4" id="KW-0067">ATP-binding</keyword>
<dbReference type="InterPro" id="IPR027417">
    <property type="entry name" value="P-loop_NTPase"/>
</dbReference>
<evidence type="ECO:0000313" key="7">
    <source>
        <dbReference type="EMBL" id="CZT25619.1"/>
    </source>
</evidence>
<dbReference type="InterPro" id="IPR041679">
    <property type="entry name" value="DNA2/NAM7-like_C"/>
</dbReference>
<keyword evidence="8" id="KW-1185">Reference proteome</keyword>
<protein>
    <recommendedName>
        <fullName evidence="6">DNA2/NAM7 helicase-like C-terminal domain-containing protein</fullName>
    </recommendedName>
</protein>
<dbReference type="AlphaFoldDB" id="A0A2D3VQJ2"/>
<dbReference type="EMBL" id="FJUY01000029">
    <property type="protein sequence ID" value="CZT25619.1"/>
    <property type="molecule type" value="Genomic_DNA"/>
</dbReference>
<evidence type="ECO:0000256" key="1">
    <source>
        <dbReference type="ARBA" id="ARBA00022741"/>
    </source>
</evidence>
<feature type="compositionally biased region" description="Basic and acidic residues" evidence="5">
    <location>
        <begin position="755"/>
        <end position="764"/>
    </location>
</feature>
<dbReference type="RefSeq" id="XP_023632277.1">
    <property type="nucleotide sequence ID" value="XM_023776509.1"/>
</dbReference>
<dbReference type="Gene3D" id="3.40.50.300">
    <property type="entry name" value="P-loop containing nucleotide triphosphate hydrolases"/>
    <property type="match status" value="3"/>
</dbReference>
<name>A0A2D3VQJ2_9PEZI</name>
<keyword evidence="2" id="KW-0378">Hydrolase</keyword>
<organism evidence="7 8">
    <name type="scientific">Ramularia collo-cygni</name>
    <dbReference type="NCBI Taxonomy" id="112498"/>
    <lineage>
        <taxon>Eukaryota</taxon>
        <taxon>Fungi</taxon>
        <taxon>Dikarya</taxon>
        <taxon>Ascomycota</taxon>
        <taxon>Pezizomycotina</taxon>
        <taxon>Dothideomycetes</taxon>
        <taxon>Dothideomycetidae</taxon>
        <taxon>Mycosphaerellales</taxon>
        <taxon>Mycosphaerellaceae</taxon>
        <taxon>Ramularia</taxon>
    </lineage>
</organism>
<evidence type="ECO:0000313" key="8">
    <source>
        <dbReference type="Proteomes" id="UP000225277"/>
    </source>
</evidence>
<dbReference type="Pfam" id="PF13087">
    <property type="entry name" value="AAA_12"/>
    <property type="match status" value="1"/>
</dbReference>